<dbReference type="AlphaFoldDB" id="A0A1Y6DDI4"/>
<sequence>MIELREPIYQWGQKVRIEEALYNDGSYPDCEPEGLLVEAGTEGEIVQIGHHEEANIPIYMVEFPNGRVVGCFEEELSAEHATVQVAGLL</sequence>
<accession>A0A1Y6DDI4</accession>
<evidence type="ECO:0000313" key="4">
    <source>
        <dbReference type="Proteomes" id="UP000192923"/>
    </source>
</evidence>
<evidence type="ECO:0000256" key="1">
    <source>
        <dbReference type="ARBA" id="ARBA00008027"/>
    </source>
</evidence>
<protein>
    <submittedName>
        <fullName evidence="3">Nitrogen fixation protein NifZ</fullName>
    </submittedName>
</protein>
<dbReference type="RefSeq" id="WP_085216582.1">
    <property type="nucleotide sequence ID" value="NZ_FXAM01000003.1"/>
</dbReference>
<gene>
    <name evidence="3" type="ORF">SAMN02949497_0125</name>
</gene>
<dbReference type="GO" id="GO:0009399">
    <property type="term" value="P:nitrogen fixation"/>
    <property type="evidence" value="ECO:0007669"/>
    <property type="project" value="InterPro"/>
</dbReference>
<keyword evidence="4" id="KW-1185">Reference proteome</keyword>
<comment type="similarity">
    <text evidence="1">Belongs to the NifZ family.</text>
</comment>
<evidence type="ECO:0000313" key="3">
    <source>
        <dbReference type="EMBL" id="SMF97555.1"/>
    </source>
</evidence>
<name>A0A1Y6DDI4_9GAMM</name>
<evidence type="ECO:0000256" key="2">
    <source>
        <dbReference type="ARBA" id="ARBA00023231"/>
    </source>
</evidence>
<organism evidence="3 4">
    <name type="scientific">Methylomagnum ishizawai</name>
    <dbReference type="NCBI Taxonomy" id="1760988"/>
    <lineage>
        <taxon>Bacteria</taxon>
        <taxon>Pseudomonadati</taxon>
        <taxon>Pseudomonadota</taxon>
        <taxon>Gammaproteobacteria</taxon>
        <taxon>Methylococcales</taxon>
        <taxon>Methylococcaceae</taxon>
        <taxon>Methylomagnum</taxon>
    </lineage>
</organism>
<dbReference type="OrthoDB" id="9181363at2"/>
<dbReference type="Proteomes" id="UP000192923">
    <property type="component" value="Unassembled WGS sequence"/>
</dbReference>
<reference evidence="3 4" key="1">
    <citation type="submission" date="2016-12" db="EMBL/GenBank/DDBJ databases">
        <authorList>
            <person name="Song W.-J."/>
            <person name="Kurnit D.M."/>
        </authorList>
    </citation>
    <scope>NUCLEOTIDE SEQUENCE [LARGE SCALE GENOMIC DNA]</scope>
    <source>
        <strain evidence="3 4">175</strain>
    </source>
</reference>
<dbReference type="EMBL" id="FXAM01000003">
    <property type="protein sequence ID" value="SMF97555.1"/>
    <property type="molecule type" value="Genomic_DNA"/>
</dbReference>
<dbReference type="InterPro" id="IPR007415">
    <property type="entry name" value="Nitrogenase_MoFe_mat_NifZ"/>
</dbReference>
<proteinExistence type="inferred from homology"/>
<dbReference type="STRING" id="1760988.SAMN02949497_0125"/>
<keyword evidence="2" id="KW-0535">Nitrogen fixation</keyword>
<dbReference type="Pfam" id="PF04319">
    <property type="entry name" value="NifZ"/>
    <property type="match status" value="1"/>
</dbReference>